<feature type="transmembrane region" description="Helical" evidence="7">
    <location>
        <begin position="68"/>
        <end position="87"/>
    </location>
</feature>
<organism evidence="8 9">
    <name type="scientific">Natronospira proteinivora</name>
    <dbReference type="NCBI Taxonomy" id="1807133"/>
    <lineage>
        <taxon>Bacteria</taxon>
        <taxon>Pseudomonadati</taxon>
        <taxon>Pseudomonadota</taxon>
        <taxon>Gammaproteobacteria</taxon>
        <taxon>Natronospirales</taxon>
        <taxon>Natronospiraceae</taxon>
        <taxon>Natronospira</taxon>
    </lineage>
</organism>
<dbReference type="RefSeq" id="WP_253449844.1">
    <property type="nucleotide sequence ID" value="NZ_JALJYF010000002.1"/>
</dbReference>
<keyword evidence="5 7" id="KW-1133">Transmembrane helix</keyword>
<feature type="transmembrane region" description="Helical" evidence="7">
    <location>
        <begin position="38"/>
        <end position="56"/>
    </location>
</feature>
<gene>
    <name evidence="8" type="ORF">J2T60_002187</name>
</gene>
<dbReference type="Proteomes" id="UP001523550">
    <property type="component" value="Unassembled WGS sequence"/>
</dbReference>
<evidence type="ECO:0000256" key="1">
    <source>
        <dbReference type="ARBA" id="ARBA00004651"/>
    </source>
</evidence>
<keyword evidence="6 7" id="KW-0472">Membrane</keyword>
<evidence type="ECO:0000313" key="9">
    <source>
        <dbReference type="Proteomes" id="UP001523550"/>
    </source>
</evidence>
<feature type="transmembrane region" description="Helical" evidence="7">
    <location>
        <begin position="323"/>
        <end position="344"/>
    </location>
</feature>
<comment type="similarity">
    <text evidence="2">Belongs to the UPF0324 family.</text>
</comment>
<accession>A0ABT1GAV9</accession>
<name>A0ABT1GAV9_9GAMM</name>
<dbReference type="InterPro" id="IPR018383">
    <property type="entry name" value="UPF0324_pro"/>
</dbReference>
<dbReference type="Pfam" id="PF03601">
    <property type="entry name" value="Cons_hypoth698"/>
    <property type="match status" value="1"/>
</dbReference>
<feature type="transmembrane region" description="Helical" evidence="7">
    <location>
        <begin position="93"/>
        <end position="115"/>
    </location>
</feature>
<proteinExistence type="inferred from homology"/>
<dbReference type="EMBL" id="JALJYF010000002">
    <property type="protein sequence ID" value="MCP1728187.1"/>
    <property type="molecule type" value="Genomic_DNA"/>
</dbReference>
<evidence type="ECO:0000256" key="2">
    <source>
        <dbReference type="ARBA" id="ARBA00007977"/>
    </source>
</evidence>
<comment type="subcellular location">
    <subcellularLocation>
        <location evidence="1">Cell membrane</location>
        <topology evidence="1">Multi-pass membrane protein</topology>
    </subcellularLocation>
</comment>
<evidence type="ECO:0000313" key="8">
    <source>
        <dbReference type="EMBL" id="MCP1728187.1"/>
    </source>
</evidence>
<evidence type="ECO:0000256" key="4">
    <source>
        <dbReference type="ARBA" id="ARBA00022692"/>
    </source>
</evidence>
<evidence type="ECO:0000256" key="7">
    <source>
        <dbReference type="SAM" id="Phobius"/>
    </source>
</evidence>
<evidence type="ECO:0000256" key="6">
    <source>
        <dbReference type="ARBA" id="ARBA00023136"/>
    </source>
</evidence>
<feature type="transmembrane region" description="Helical" evidence="7">
    <location>
        <begin position="186"/>
        <end position="206"/>
    </location>
</feature>
<reference evidence="8 9" key="1">
    <citation type="submission" date="2022-03" db="EMBL/GenBank/DDBJ databases">
        <title>Genomic Encyclopedia of Type Strains, Phase III (KMG-III): the genomes of soil and plant-associated and newly described type strains.</title>
        <authorList>
            <person name="Whitman W."/>
        </authorList>
    </citation>
    <scope>NUCLEOTIDE SEQUENCE [LARGE SCALE GENOMIC DNA]</scope>
    <source>
        <strain evidence="8 9">BSker1</strain>
    </source>
</reference>
<evidence type="ECO:0000256" key="5">
    <source>
        <dbReference type="ARBA" id="ARBA00022989"/>
    </source>
</evidence>
<feature type="transmembrane region" description="Helical" evidence="7">
    <location>
        <begin position="127"/>
        <end position="149"/>
    </location>
</feature>
<feature type="transmembrane region" description="Helical" evidence="7">
    <location>
        <begin position="256"/>
        <end position="273"/>
    </location>
</feature>
<evidence type="ECO:0000256" key="3">
    <source>
        <dbReference type="ARBA" id="ARBA00022475"/>
    </source>
</evidence>
<protein>
    <submittedName>
        <fullName evidence="8">Integral membrane protein (TIGR00698 family)</fullName>
    </submittedName>
</protein>
<keyword evidence="4 7" id="KW-0812">Transmembrane</keyword>
<dbReference type="PANTHER" id="PTHR30106">
    <property type="entry name" value="INNER MEMBRANE PROTEIN YEIH-RELATED"/>
    <property type="match status" value="1"/>
</dbReference>
<keyword evidence="9" id="KW-1185">Reference proteome</keyword>
<sequence>MRLRLLLPGLIPLLLIALVAFLLPWLQGLGPDALQRLPLSPILLGILMGMALGGVAQRRPDWGPGITLAAGPWLKFAVVLIGLRLSLGELASTGWMALPLVIGVIVTGLLAALLIGRALGIGARLTALLGVGTAICGASAIGATAPAIGARREETAYAVACVAVFGLAATLFYPPLLHWLLGDGHAAGLVLGGAIHDTAQVMGAAALYEQIWPGGGALEAATVSKLMRNAAMLAVIPLVVMMVGAGGSGARRIPRFPLFILGFLAMAGLRSLGDTSVPATWQPGWETLIEAGTQLSQFLFAMAMAALGMGVRPSILRQLGWRPAVLALLTALLVGASALALVTLSL</sequence>
<dbReference type="PANTHER" id="PTHR30106:SF2">
    <property type="entry name" value="UPF0324 INNER MEMBRANE PROTEIN YEIH"/>
    <property type="match status" value="1"/>
</dbReference>
<feature type="transmembrane region" description="Helical" evidence="7">
    <location>
        <begin position="155"/>
        <end position="174"/>
    </location>
</feature>
<feature type="transmembrane region" description="Helical" evidence="7">
    <location>
        <begin position="293"/>
        <end position="311"/>
    </location>
</feature>
<feature type="transmembrane region" description="Helical" evidence="7">
    <location>
        <begin position="226"/>
        <end position="244"/>
    </location>
</feature>
<keyword evidence="3" id="KW-1003">Cell membrane</keyword>
<comment type="caution">
    <text evidence="8">The sequence shown here is derived from an EMBL/GenBank/DDBJ whole genome shotgun (WGS) entry which is preliminary data.</text>
</comment>